<dbReference type="UniPathway" id="UPA00251">
    <property type="reaction ID" value="UER00320"/>
</dbReference>
<dbReference type="GO" id="GO:0006782">
    <property type="term" value="P:protoporphyrinogen IX biosynthetic process"/>
    <property type="evidence" value="ECO:0007669"/>
    <property type="project" value="UniProtKB-UniPathway"/>
</dbReference>
<dbReference type="Proteomes" id="UP000054477">
    <property type="component" value="Unassembled WGS sequence"/>
</dbReference>
<sequence>MSNVLLLRESSQGVPDRYQTTLTSSGYRTICVPVLETVHTNLDALKGIIRDPKAFRGVIITSRRACEAWRLALADLDESPPGDKEGVARWSTVPFYVVGQATASVLKELENLYAGIGFCRLDIRGESSGTAEQLAHFILNDSISGSGQMLYLTGDKNRDTLPNILSGTGIELHPLRVYETQGSSTFEQELLIALESFPKDYSAWWIVYFAPSAAGFVTPILRCHFDFSMAEKNGRKMKIASIGPTTTIFLREELKLQVDAVASKPTPEELVSSIIAFDRSHEL</sequence>
<dbReference type="Pfam" id="PF02602">
    <property type="entry name" value="HEM4"/>
    <property type="match status" value="1"/>
</dbReference>
<evidence type="ECO:0000313" key="3">
    <source>
        <dbReference type="Proteomes" id="UP000054477"/>
    </source>
</evidence>
<dbReference type="SUPFAM" id="SSF69618">
    <property type="entry name" value="HemD-like"/>
    <property type="match status" value="1"/>
</dbReference>
<evidence type="ECO:0000313" key="2">
    <source>
        <dbReference type="EMBL" id="KIK09637.1"/>
    </source>
</evidence>
<accession>A0A0C9YGZ8</accession>
<dbReference type="GO" id="GO:0004852">
    <property type="term" value="F:uroporphyrinogen-III synthase activity"/>
    <property type="evidence" value="ECO:0007669"/>
    <property type="project" value="InterPro"/>
</dbReference>
<dbReference type="CDD" id="cd06578">
    <property type="entry name" value="HemD"/>
    <property type="match status" value="1"/>
</dbReference>
<organism evidence="2 3">
    <name type="scientific">Laccaria amethystina LaAM-08-1</name>
    <dbReference type="NCBI Taxonomy" id="1095629"/>
    <lineage>
        <taxon>Eukaryota</taxon>
        <taxon>Fungi</taxon>
        <taxon>Dikarya</taxon>
        <taxon>Basidiomycota</taxon>
        <taxon>Agaricomycotina</taxon>
        <taxon>Agaricomycetes</taxon>
        <taxon>Agaricomycetidae</taxon>
        <taxon>Agaricales</taxon>
        <taxon>Agaricineae</taxon>
        <taxon>Hydnangiaceae</taxon>
        <taxon>Laccaria</taxon>
    </lineage>
</organism>
<dbReference type="STRING" id="1095629.A0A0C9YGZ8"/>
<dbReference type="PANTHER" id="PTHR12390">
    <property type="entry name" value="UROPORPHYRINOGEN III SYNTHASE"/>
    <property type="match status" value="1"/>
</dbReference>
<dbReference type="Gene3D" id="3.40.50.10090">
    <property type="match status" value="2"/>
</dbReference>
<keyword evidence="3" id="KW-1185">Reference proteome</keyword>
<dbReference type="InterPro" id="IPR036108">
    <property type="entry name" value="4pyrrol_syn_uPrphyn_synt_sf"/>
</dbReference>
<dbReference type="PANTHER" id="PTHR12390:SF0">
    <property type="entry name" value="UROPORPHYRINOGEN-III SYNTHASE"/>
    <property type="match status" value="1"/>
</dbReference>
<dbReference type="HOGENOM" id="CLU_051874_0_1_1"/>
<reference evidence="3" key="2">
    <citation type="submission" date="2015-01" db="EMBL/GenBank/DDBJ databases">
        <title>Evolutionary Origins and Diversification of the Mycorrhizal Mutualists.</title>
        <authorList>
            <consortium name="DOE Joint Genome Institute"/>
            <consortium name="Mycorrhizal Genomics Consortium"/>
            <person name="Kohler A."/>
            <person name="Kuo A."/>
            <person name="Nagy L.G."/>
            <person name="Floudas D."/>
            <person name="Copeland A."/>
            <person name="Barry K.W."/>
            <person name="Cichocki N."/>
            <person name="Veneault-Fourrey C."/>
            <person name="LaButti K."/>
            <person name="Lindquist E.A."/>
            <person name="Lipzen A."/>
            <person name="Lundell T."/>
            <person name="Morin E."/>
            <person name="Murat C."/>
            <person name="Riley R."/>
            <person name="Ohm R."/>
            <person name="Sun H."/>
            <person name="Tunlid A."/>
            <person name="Henrissat B."/>
            <person name="Grigoriev I.V."/>
            <person name="Hibbett D.S."/>
            <person name="Martin F."/>
        </authorList>
    </citation>
    <scope>NUCLEOTIDE SEQUENCE [LARGE SCALE GENOMIC DNA]</scope>
    <source>
        <strain evidence="3">LaAM-08-1</strain>
    </source>
</reference>
<dbReference type="GO" id="GO:0006780">
    <property type="term" value="P:uroporphyrinogen III biosynthetic process"/>
    <property type="evidence" value="ECO:0007669"/>
    <property type="project" value="InterPro"/>
</dbReference>
<reference evidence="2 3" key="1">
    <citation type="submission" date="2014-04" db="EMBL/GenBank/DDBJ databases">
        <authorList>
            <consortium name="DOE Joint Genome Institute"/>
            <person name="Kuo A."/>
            <person name="Kohler A."/>
            <person name="Nagy L.G."/>
            <person name="Floudas D."/>
            <person name="Copeland A."/>
            <person name="Barry K.W."/>
            <person name="Cichocki N."/>
            <person name="Veneault-Fourrey C."/>
            <person name="LaButti K."/>
            <person name="Lindquist E.A."/>
            <person name="Lipzen A."/>
            <person name="Lundell T."/>
            <person name="Morin E."/>
            <person name="Murat C."/>
            <person name="Sun H."/>
            <person name="Tunlid A."/>
            <person name="Henrissat B."/>
            <person name="Grigoriev I.V."/>
            <person name="Hibbett D.S."/>
            <person name="Martin F."/>
            <person name="Nordberg H.P."/>
            <person name="Cantor M.N."/>
            <person name="Hua S.X."/>
        </authorList>
    </citation>
    <scope>NUCLEOTIDE SEQUENCE [LARGE SCALE GENOMIC DNA]</scope>
    <source>
        <strain evidence="2 3">LaAM-08-1</strain>
    </source>
</reference>
<feature type="domain" description="Tetrapyrrole biosynthesis uroporphyrinogen III synthase" evidence="1">
    <location>
        <begin position="16"/>
        <end position="271"/>
    </location>
</feature>
<dbReference type="AlphaFoldDB" id="A0A0C9YGZ8"/>
<protein>
    <recommendedName>
        <fullName evidence="1">Tetrapyrrole biosynthesis uroporphyrinogen III synthase domain-containing protein</fullName>
    </recommendedName>
</protein>
<proteinExistence type="predicted"/>
<gene>
    <name evidence="2" type="ORF">K443DRAFT_742</name>
</gene>
<dbReference type="OrthoDB" id="5595751at2759"/>
<dbReference type="InterPro" id="IPR003754">
    <property type="entry name" value="4pyrrol_synth_uPrphyn_synth"/>
</dbReference>
<name>A0A0C9YGZ8_9AGAR</name>
<evidence type="ECO:0000259" key="1">
    <source>
        <dbReference type="Pfam" id="PF02602"/>
    </source>
</evidence>
<dbReference type="GO" id="GO:0005829">
    <property type="term" value="C:cytosol"/>
    <property type="evidence" value="ECO:0007669"/>
    <property type="project" value="TreeGrafter"/>
</dbReference>
<dbReference type="InterPro" id="IPR039793">
    <property type="entry name" value="UROS/Hem4"/>
</dbReference>
<dbReference type="EMBL" id="KN838538">
    <property type="protein sequence ID" value="KIK09637.1"/>
    <property type="molecule type" value="Genomic_DNA"/>
</dbReference>